<evidence type="ECO:0000313" key="3">
    <source>
        <dbReference type="Proteomes" id="UP000321393"/>
    </source>
</evidence>
<proteinExistence type="predicted"/>
<reference evidence="3 4" key="1">
    <citation type="submission" date="2019-08" db="EMBL/GenBank/DDBJ databases">
        <title>Draft genome sequences of two oriental melons (Cucumis melo L. var makuwa).</title>
        <authorList>
            <person name="Kwon S.-Y."/>
        </authorList>
    </citation>
    <scope>NUCLEOTIDE SEQUENCE [LARGE SCALE GENOMIC DNA]</scope>
    <source>
        <strain evidence="4">cv. Chang Bougi</strain>
        <strain evidence="3">cv. SW 3</strain>
        <tissue evidence="2">Leaf</tissue>
    </source>
</reference>
<sequence>MKLSPQEKAFKESQIQGDDTMDIEEVESMPNCNSRDTNTLADAMNNQSQNHDNLNKLKRGRWMIHDFLAYGDLSGWSIKGYHACPICMGDRSLFGIQGRISFMGHIHYLPENHLWRRSRLYDGKVEHRAPSVVMNGYEILERLDQLEFPIMSKHPSIKDKKRKRALNWTKRSIFFELPYLSSLPLPHKLDVIHIEKNVCDNLVAIRVSDLDRLQADIIIIHCTMSSFSSGFNETNPMFLEFSEELDNPTKDHPSTSQAYVVIAPSTEKTIFPDVIHFSQAIGMCVRKTFPICCLKWVNIGREYIEVVKDDLQWFFVLDFNDQAMNRSNHGQTRLLDKRSLIIIVAGRSHFYNDSMSSLSKEGSQSPCGVVLVNTRSNETFMLQASEDTFNQMLELESQPTLKGTRHSLGTRNARRCWVNDQATQKALAKLDQAMQWIKEQIRNSCLALASEVEWMQKLLEDMNRAQQGPPHYP</sequence>
<organism evidence="2 4">
    <name type="scientific">Cucumis melo var. makuwa</name>
    <name type="common">Oriental melon</name>
    <dbReference type="NCBI Taxonomy" id="1194695"/>
    <lineage>
        <taxon>Eukaryota</taxon>
        <taxon>Viridiplantae</taxon>
        <taxon>Streptophyta</taxon>
        <taxon>Embryophyta</taxon>
        <taxon>Tracheophyta</taxon>
        <taxon>Spermatophyta</taxon>
        <taxon>Magnoliopsida</taxon>
        <taxon>eudicotyledons</taxon>
        <taxon>Gunneridae</taxon>
        <taxon>Pentapetalae</taxon>
        <taxon>rosids</taxon>
        <taxon>fabids</taxon>
        <taxon>Cucurbitales</taxon>
        <taxon>Cucurbitaceae</taxon>
        <taxon>Benincaseae</taxon>
        <taxon>Cucumis</taxon>
    </lineage>
</organism>
<gene>
    <name evidence="2" type="ORF">E5676_scaffold32G00740</name>
    <name evidence="1" type="ORF">E6C27_scaffold128G002450</name>
</gene>
<dbReference type="InterPro" id="IPR004242">
    <property type="entry name" value="Transposase_21"/>
</dbReference>
<dbReference type="PANTHER" id="PTHR10775">
    <property type="entry name" value="OS08G0208400 PROTEIN"/>
    <property type="match status" value="1"/>
</dbReference>
<protein>
    <recommendedName>
        <fullName evidence="5">CACTA en-spm transposon protein</fullName>
    </recommendedName>
</protein>
<name>A0A5D3CVX9_CUCMM</name>
<dbReference type="PANTHER" id="PTHR10775:SF185">
    <property type="entry name" value="OS08G0208400 PROTEIN"/>
    <property type="match status" value="1"/>
</dbReference>
<evidence type="ECO:0000313" key="2">
    <source>
        <dbReference type="EMBL" id="TYK16061.1"/>
    </source>
</evidence>
<dbReference type="EMBL" id="SSTE01016683">
    <property type="protein sequence ID" value="KAA0041263.1"/>
    <property type="molecule type" value="Genomic_DNA"/>
</dbReference>
<comment type="caution">
    <text evidence="2">The sequence shown here is derived from an EMBL/GenBank/DDBJ whole genome shotgun (WGS) entry which is preliminary data.</text>
</comment>
<dbReference type="Pfam" id="PF02992">
    <property type="entry name" value="Transposase_21"/>
    <property type="match status" value="1"/>
</dbReference>
<accession>A0A5D3CVX9</accession>
<dbReference type="EMBL" id="SSTD01008349">
    <property type="protein sequence ID" value="TYK16061.1"/>
    <property type="molecule type" value="Genomic_DNA"/>
</dbReference>
<dbReference type="Proteomes" id="UP000321947">
    <property type="component" value="Unassembled WGS sequence"/>
</dbReference>
<evidence type="ECO:0008006" key="5">
    <source>
        <dbReference type="Google" id="ProtNLM"/>
    </source>
</evidence>
<evidence type="ECO:0000313" key="4">
    <source>
        <dbReference type="Proteomes" id="UP000321947"/>
    </source>
</evidence>
<dbReference type="Proteomes" id="UP000321393">
    <property type="component" value="Unassembled WGS sequence"/>
</dbReference>
<dbReference type="OrthoDB" id="1921870at2759"/>
<dbReference type="AlphaFoldDB" id="A0A5D3CVX9"/>
<evidence type="ECO:0000313" key="1">
    <source>
        <dbReference type="EMBL" id="KAA0041263.1"/>
    </source>
</evidence>